<dbReference type="AlphaFoldDB" id="A0A4R8GN54"/>
<dbReference type="Proteomes" id="UP000295832">
    <property type="component" value="Unassembled WGS sequence"/>
</dbReference>
<sequence>MFRENDIKQEVVSSVEVPLKAIDKEMANEIINEIKEYYNNDDIESLYNVMGEYARVLVTYEDFEESIMGMKVLGKMKNSSYTHHSYIQKKDGADWYTLNYVAKYEAGDGEATVTIMVKDNGWEVVGFRFNVFNFKKINK</sequence>
<comment type="caution">
    <text evidence="1">The sequence shown here is derived from an EMBL/GenBank/DDBJ whole genome shotgun (WGS) entry which is preliminary data.</text>
</comment>
<protein>
    <submittedName>
        <fullName evidence="1">Uncharacterized protein</fullName>
    </submittedName>
</protein>
<dbReference type="EMBL" id="SOEG01000071">
    <property type="protein sequence ID" value="TDX43017.1"/>
    <property type="molecule type" value="Genomic_DNA"/>
</dbReference>
<reference evidence="1 2" key="1">
    <citation type="submission" date="2019-03" db="EMBL/GenBank/DDBJ databases">
        <title>Subsurface microbial communities from deep shales in Ohio and West Virginia, USA.</title>
        <authorList>
            <person name="Wrighton K."/>
        </authorList>
    </citation>
    <scope>NUCLEOTIDE SEQUENCE [LARGE SCALE GENOMIC DNA]</scope>
    <source>
        <strain evidence="1 2">MSL 6dP</strain>
    </source>
</reference>
<evidence type="ECO:0000313" key="2">
    <source>
        <dbReference type="Proteomes" id="UP000295832"/>
    </source>
</evidence>
<organism evidence="1 2">
    <name type="scientific">Orenia marismortui</name>
    <dbReference type="NCBI Taxonomy" id="46469"/>
    <lineage>
        <taxon>Bacteria</taxon>
        <taxon>Bacillati</taxon>
        <taxon>Bacillota</taxon>
        <taxon>Clostridia</taxon>
        <taxon>Halanaerobiales</taxon>
        <taxon>Halobacteroidaceae</taxon>
        <taxon>Orenia</taxon>
    </lineage>
</organism>
<gene>
    <name evidence="1" type="ORF">C7959_1711</name>
</gene>
<accession>A0A4R8GN54</accession>
<name>A0A4R8GN54_9FIRM</name>
<dbReference type="RefSeq" id="WP_134119290.1">
    <property type="nucleotide sequence ID" value="NZ_SOEG01000071.1"/>
</dbReference>
<evidence type="ECO:0000313" key="1">
    <source>
        <dbReference type="EMBL" id="TDX43017.1"/>
    </source>
</evidence>
<keyword evidence="2" id="KW-1185">Reference proteome</keyword>
<proteinExistence type="predicted"/>